<proteinExistence type="inferred from homology"/>
<evidence type="ECO:0000256" key="3">
    <source>
        <dbReference type="ARBA" id="ARBA00022676"/>
    </source>
</evidence>
<dbReference type="EC" id="2.4.2.18" evidence="9"/>
<feature type="binding site" evidence="9">
    <location>
        <begin position="94"/>
        <end position="97"/>
    </location>
    <ligand>
        <name>5-phospho-alpha-D-ribose 1-diphosphate</name>
        <dbReference type="ChEBI" id="CHEBI:58017"/>
    </ligand>
</feature>
<keyword evidence="6 9" id="KW-0057">Aromatic amino acid biosynthesis</keyword>
<evidence type="ECO:0000256" key="1">
    <source>
        <dbReference type="ARBA" id="ARBA00004907"/>
    </source>
</evidence>
<evidence type="ECO:0000313" key="12">
    <source>
        <dbReference type="EMBL" id="TDU28691.1"/>
    </source>
</evidence>
<comment type="similarity">
    <text evidence="9">Belongs to the anthranilate phosphoribosyltransferase family.</text>
</comment>
<feature type="domain" description="Glycosyl transferase family 3 N-terminal" evidence="11">
    <location>
        <begin position="5"/>
        <end position="64"/>
    </location>
</feature>
<comment type="similarity">
    <text evidence="8">In the C-terminal section; belongs to the anthranilate phosphoribosyltransferase family.</text>
</comment>
<dbReference type="EMBL" id="SOBT01000009">
    <property type="protein sequence ID" value="TDU28691.1"/>
    <property type="molecule type" value="Genomic_DNA"/>
</dbReference>
<dbReference type="GO" id="GO:0004048">
    <property type="term" value="F:anthranilate phosphoribosyltransferase activity"/>
    <property type="evidence" value="ECO:0007669"/>
    <property type="project" value="UniProtKB-UniRule"/>
</dbReference>
<feature type="binding site" evidence="9">
    <location>
        <position position="124"/>
    </location>
    <ligand>
        <name>5-phospho-alpha-D-ribose 1-diphosphate</name>
        <dbReference type="ChEBI" id="CHEBI:58017"/>
    </ligand>
</feature>
<feature type="binding site" evidence="9">
    <location>
        <position position="84"/>
    </location>
    <ligand>
        <name>5-phospho-alpha-D-ribose 1-diphosphate</name>
        <dbReference type="ChEBI" id="CHEBI:58017"/>
    </ligand>
</feature>
<dbReference type="GO" id="GO:0000287">
    <property type="term" value="F:magnesium ion binding"/>
    <property type="evidence" value="ECO:0007669"/>
    <property type="project" value="UniProtKB-UniRule"/>
</dbReference>
<feature type="binding site" evidence="9">
    <location>
        <position position="170"/>
    </location>
    <ligand>
        <name>anthranilate</name>
        <dbReference type="ChEBI" id="CHEBI:16567"/>
        <label>2</label>
    </ligand>
</feature>
<reference evidence="12 13" key="1">
    <citation type="submission" date="2019-03" db="EMBL/GenBank/DDBJ databases">
        <title>Genomic Encyclopedia of Type Strains, Phase IV (KMG-IV): sequencing the most valuable type-strain genomes for metagenomic binning, comparative biology and taxonomic classification.</title>
        <authorList>
            <person name="Goeker M."/>
        </authorList>
    </citation>
    <scope>NUCLEOTIDE SEQUENCE [LARGE SCALE GENOMIC DNA]</scope>
    <source>
        <strain evidence="12 13">DSM 26377</strain>
    </source>
</reference>
<name>A0A4S3K9P3_9GAMM</name>
<evidence type="ECO:0000259" key="11">
    <source>
        <dbReference type="Pfam" id="PF02885"/>
    </source>
</evidence>
<keyword evidence="13" id="KW-1185">Reference proteome</keyword>
<dbReference type="Pfam" id="PF00591">
    <property type="entry name" value="Glycos_transf_3"/>
    <property type="match status" value="1"/>
</dbReference>
<feature type="binding site" evidence="9">
    <location>
        <position position="230"/>
    </location>
    <ligand>
        <name>Mg(2+)</name>
        <dbReference type="ChEBI" id="CHEBI:18420"/>
        <label>1</label>
    </ligand>
</feature>
<feature type="binding site" evidence="9">
    <location>
        <position position="230"/>
    </location>
    <ligand>
        <name>Mg(2+)</name>
        <dbReference type="ChEBI" id="CHEBI:18420"/>
        <label>2</label>
    </ligand>
</feature>
<evidence type="ECO:0000256" key="8">
    <source>
        <dbReference type="ARBA" id="ARBA00061188"/>
    </source>
</evidence>
<dbReference type="UniPathway" id="UPA00035">
    <property type="reaction ID" value="UER00041"/>
</dbReference>
<dbReference type="SUPFAM" id="SSF52418">
    <property type="entry name" value="Nucleoside phosphorylase/phosphoribosyltransferase catalytic domain"/>
    <property type="match status" value="1"/>
</dbReference>
<feature type="binding site" evidence="9">
    <location>
        <position position="84"/>
    </location>
    <ligand>
        <name>anthranilate</name>
        <dbReference type="ChEBI" id="CHEBI:16567"/>
        <label>1</label>
    </ligand>
</feature>
<evidence type="ECO:0000256" key="2">
    <source>
        <dbReference type="ARBA" id="ARBA00022605"/>
    </source>
</evidence>
<keyword evidence="2 9" id="KW-0028">Amino-acid biosynthesis</keyword>
<dbReference type="Gene3D" id="1.20.970.10">
    <property type="entry name" value="Transferase, Pyrimidine Nucleoside Phosphorylase, Chain C"/>
    <property type="match status" value="1"/>
</dbReference>
<organism evidence="12 13">
    <name type="scientific">Panacagrimonas perspica</name>
    <dbReference type="NCBI Taxonomy" id="381431"/>
    <lineage>
        <taxon>Bacteria</taxon>
        <taxon>Pseudomonadati</taxon>
        <taxon>Pseudomonadota</taxon>
        <taxon>Gammaproteobacteria</taxon>
        <taxon>Nevskiales</taxon>
        <taxon>Nevskiaceae</taxon>
        <taxon>Panacagrimonas</taxon>
    </lineage>
</organism>
<dbReference type="PANTHER" id="PTHR43285">
    <property type="entry name" value="ANTHRANILATE PHOSPHORIBOSYLTRANSFERASE"/>
    <property type="match status" value="1"/>
</dbReference>
<keyword evidence="9" id="KW-0479">Metal-binding</keyword>
<evidence type="ECO:0000256" key="5">
    <source>
        <dbReference type="ARBA" id="ARBA00022822"/>
    </source>
</evidence>
<feature type="domain" description="Glycosyl transferase family 3" evidence="10">
    <location>
        <begin position="77"/>
        <end position="328"/>
    </location>
</feature>
<sequence length="346" mass="36521">MSVQKALRKLVERESLTREEMNLAMRDVMTGVATPAQVAGFLIALRMKGESVDELIGGVELMRELVTPVPVHEEFRKHLIDTCGTGGDKSGLFNISTAVAFVVGAAGGHVAKHGNRSVSGTSGSADVLEAAGVKLELPPEAVARCVHRIGVGFIYAPAFHASMKHAIGPRREMGVRTIFNLLGPLTNPAGAKRQVVGVFHRDWLRPVAQVLKELGSEHVMVVHSEDGLDEISIGARTHFAELRNGQIHSGSLMPTVLDMEMGDISGLKVDGPLQSLALVRAALNNVAGPARDIVVLNAATALYVAGLAEDVRSGVTLARDTLATGKAAQKLDELASFSQDLGAVAA</sequence>
<dbReference type="RefSeq" id="WP_133882219.1">
    <property type="nucleotide sequence ID" value="NZ_MWIN01000002.1"/>
</dbReference>
<keyword evidence="9" id="KW-0460">Magnesium</keyword>
<evidence type="ECO:0000313" key="13">
    <source>
        <dbReference type="Proteomes" id="UP000295341"/>
    </source>
</evidence>
<dbReference type="PANTHER" id="PTHR43285:SF2">
    <property type="entry name" value="ANTHRANILATE PHOSPHORIBOSYLTRANSFERASE"/>
    <property type="match status" value="1"/>
</dbReference>
<comment type="cofactor">
    <cofactor evidence="9">
        <name>Mg(2+)</name>
        <dbReference type="ChEBI" id="CHEBI:18420"/>
    </cofactor>
    <text evidence="9">Binds 2 magnesium ions per monomer.</text>
</comment>
<evidence type="ECO:0000256" key="9">
    <source>
        <dbReference type="HAMAP-Rule" id="MF_00211"/>
    </source>
</evidence>
<feature type="binding site" evidence="9">
    <location>
        <position position="229"/>
    </location>
    <ligand>
        <name>Mg(2+)</name>
        <dbReference type="ChEBI" id="CHEBI:18420"/>
        <label>2</label>
    </ligand>
</feature>
<evidence type="ECO:0000256" key="7">
    <source>
        <dbReference type="ARBA" id="ARBA00052328"/>
    </source>
</evidence>
<dbReference type="Gene3D" id="3.40.1030.10">
    <property type="entry name" value="Nucleoside phosphorylase/phosphoribosyltransferase catalytic domain"/>
    <property type="match status" value="1"/>
</dbReference>
<protein>
    <recommendedName>
        <fullName evidence="9">Anthranilate phosphoribosyltransferase</fullName>
        <ecNumber evidence="9">2.4.2.18</ecNumber>
    </recommendedName>
</protein>
<dbReference type="AlphaFoldDB" id="A0A4S3K9P3"/>
<feature type="binding site" evidence="9">
    <location>
        <begin position="112"/>
        <end position="120"/>
    </location>
    <ligand>
        <name>5-phospho-alpha-D-ribose 1-diphosphate</name>
        <dbReference type="ChEBI" id="CHEBI:58017"/>
    </ligand>
</feature>
<dbReference type="InterPro" id="IPR005940">
    <property type="entry name" value="Anthranilate_Pribosyl_Tfrase"/>
</dbReference>
<evidence type="ECO:0000256" key="4">
    <source>
        <dbReference type="ARBA" id="ARBA00022679"/>
    </source>
</evidence>
<dbReference type="SUPFAM" id="SSF47648">
    <property type="entry name" value="Nucleoside phosphorylase/phosphoribosyltransferase N-terminal domain"/>
    <property type="match status" value="1"/>
</dbReference>
<feature type="binding site" evidence="9">
    <location>
        <position position="96"/>
    </location>
    <ligand>
        <name>Mg(2+)</name>
        <dbReference type="ChEBI" id="CHEBI:18420"/>
        <label>1</label>
    </ligand>
</feature>
<comment type="caution">
    <text evidence="9">Lacks conserved residue(s) required for the propagation of feature annotation.</text>
</comment>
<dbReference type="GO" id="GO:0000162">
    <property type="term" value="P:L-tryptophan biosynthetic process"/>
    <property type="evidence" value="ECO:0007669"/>
    <property type="project" value="UniProtKB-UniRule"/>
</dbReference>
<dbReference type="InterPro" id="IPR035902">
    <property type="entry name" value="Nuc_phospho_transferase"/>
</dbReference>
<dbReference type="InterPro" id="IPR000312">
    <property type="entry name" value="Glycosyl_Trfase_fam3"/>
</dbReference>
<evidence type="ECO:0000259" key="10">
    <source>
        <dbReference type="Pfam" id="PF00591"/>
    </source>
</evidence>
<feature type="binding site" evidence="9">
    <location>
        <begin position="87"/>
        <end position="88"/>
    </location>
    <ligand>
        <name>5-phospho-alpha-D-ribose 1-diphosphate</name>
        <dbReference type="ChEBI" id="CHEBI:58017"/>
    </ligand>
</feature>
<dbReference type="InterPro" id="IPR017459">
    <property type="entry name" value="Glycosyl_Trfase_fam3_N_dom"/>
</dbReference>
<dbReference type="FunFam" id="3.40.1030.10:FF:000002">
    <property type="entry name" value="Anthranilate phosphoribosyltransferase"/>
    <property type="match status" value="1"/>
</dbReference>
<keyword evidence="3 9" id="KW-0328">Glycosyltransferase</keyword>
<comment type="function">
    <text evidence="9">Catalyzes the transfer of the phosphoribosyl group of 5-phosphorylribose-1-pyrophosphate (PRPP) to anthranilate to yield N-(5'-phosphoribosyl)-anthranilate (PRA).</text>
</comment>
<keyword evidence="4 9" id="KW-0808">Transferase</keyword>
<comment type="pathway">
    <text evidence="1 9">Amino-acid biosynthesis; L-tryptophan biosynthesis; L-tryptophan from chorismate: step 2/5.</text>
</comment>
<dbReference type="InterPro" id="IPR036320">
    <property type="entry name" value="Glycosyl_Trfase_fam3_N_dom_sf"/>
</dbReference>
<dbReference type="Pfam" id="PF02885">
    <property type="entry name" value="Glycos_trans_3N"/>
    <property type="match status" value="1"/>
</dbReference>
<dbReference type="NCBIfam" id="TIGR01245">
    <property type="entry name" value="trpD"/>
    <property type="match status" value="1"/>
</dbReference>
<comment type="subunit">
    <text evidence="9">Homodimer.</text>
</comment>
<comment type="caution">
    <text evidence="12">The sequence shown here is derived from an EMBL/GenBank/DDBJ whole genome shotgun (WGS) entry which is preliminary data.</text>
</comment>
<dbReference type="OrthoDB" id="9806430at2"/>
<dbReference type="HAMAP" id="MF_00211">
    <property type="entry name" value="TrpD"/>
    <property type="match status" value="1"/>
</dbReference>
<comment type="catalytic activity">
    <reaction evidence="7 9">
        <text>N-(5-phospho-beta-D-ribosyl)anthranilate + diphosphate = 5-phospho-alpha-D-ribose 1-diphosphate + anthranilate</text>
        <dbReference type="Rhea" id="RHEA:11768"/>
        <dbReference type="ChEBI" id="CHEBI:16567"/>
        <dbReference type="ChEBI" id="CHEBI:18277"/>
        <dbReference type="ChEBI" id="CHEBI:33019"/>
        <dbReference type="ChEBI" id="CHEBI:58017"/>
        <dbReference type="EC" id="2.4.2.18"/>
    </reaction>
</comment>
<gene>
    <name evidence="9" type="primary">trpD</name>
    <name evidence="12" type="ORF">DFR24_3066</name>
</gene>
<dbReference type="Proteomes" id="UP000295341">
    <property type="component" value="Unassembled WGS sequence"/>
</dbReference>
<dbReference type="GO" id="GO:0005829">
    <property type="term" value="C:cytosol"/>
    <property type="evidence" value="ECO:0007669"/>
    <property type="project" value="TreeGrafter"/>
</dbReference>
<keyword evidence="5 9" id="KW-0822">Tryptophan biosynthesis</keyword>
<evidence type="ECO:0000256" key="6">
    <source>
        <dbReference type="ARBA" id="ARBA00023141"/>
    </source>
</evidence>
<feature type="binding site" evidence="9">
    <location>
        <position position="115"/>
    </location>
    <ligand>
        <name>anthranilate</name>
        <dbReference type="ChEBI" id="CHEBI:16567"/>
        <label>1</label>
    </ligand>
</feature>
<accession>A0A4S3K9P3</accession>